<sequence length="41" mass="4410">MNAATANTRTARAATEATGPRANTSPKKGEHDPEKDRSRGW</sequence>
<feature type="compositionally biased region" description="Low complexity" evidence="1">
    <location>
        <begin position="1"/>
        <end position="18"/>
    </location>
</feature>
<proteinExistence type="predicted"/>
<organism evidence="2 3">
    <name type="scientific">Saccharomonospora viridis</name>
    <dbReference type="NCBI Taxonomy" id="1852"/>
    <lineage>
        <taxon>Bacteria</taxon>
        <taxon>Bacillati</taxon>
        <taxon>Actinomycetota</taxon>
        <taxon>Actinomycetes</taxon>
        <taxon>Pseudonocardiales</taxon>
        <taxon>Pseudonocardiaceae</taxon>
        <taxon>Saccharomonospora</taxon>
    </lineage>
</organism>
<gene>
    <name evidence="2" type="ORF">MINT15_18380</name>
</gene>
<evidence type="ECO:0000256" key="1">
    <source>
        <dbReference type="SAM" id="MobiDB-lite"/>
    </source>
</evidence>
<evidence type="ECO:0000313" key="2">
    <source>
        <dbReference type="EMBL" id="KHF44956.1"/>
    </source>
</evidence>
<feature type="region of interest" description="Disordered" evidence="1">
    <location>
        <begin position="1"/>
        <end position="41"/>
    </location>
</feature>
<comment type="caution">
    <text evidence="2">The sequence shown here is derived from an EMBL/GenBank/DDBJ whole genome shotgun (WGS) entry which is preliminary data.</text>
</comment>
<dbReference type="Proteomes" id="UP000030848">
    <property type="component" value="Unassembled WGS sequence"/>
</dbReference>
<feature type="compositionally biased region" description="Basic and acidic residues" evidence="1">
    <location>
        <begin position="27"/>
        <end position="41"/>
    </location>
</feature>
<dbReference type="EMBL" id="JRZE01000003">
    <property type="protein sequence ID" value="KHF44956.1"/>
    <property type="molecule type" value="Genomic_DNA"/>
</dbReference>
<dbReference type="AlphaFoldDB" id="A0A837DGF4"/>
<evidence type="ECO:0000313" key="3">
    <source>
        <dbReference type="Proteomes" id="UP000030848"/>
    </source>
</evidence>
<accession>A0A837DGF4</accession>
<reference evidence="2 3" key="1">
    <citation type="submission" date="2014-10" db="EMBL/GenBank/DDBJ databases">
        <title>Genome sequence of Micropolyspora internatus JCM3315.</title>
        <authorList>
            <person name="Shin S.-K."/>
            <person name="Yi H."/>
        </authorList>
    </citation>
    <scope>NUCLEOTIDE SEQUENCE [LARGE SCALE GENOMIC DNA]</scope>
    <source>
        <strain evidence="2 3">JCM 3315</strain>
    </source>
</reference>
<name>A0A837DGF4_9PSEU</name>
<protein>
    <submittedName>
        <fullName evidence="2">Uncharacterized protein</fullName>
    </submittedName>
</protein>